<protein>
    <recommendedName>
        <fullName evidence="3">ABM domain-containing protein</fullName>
    </recommendedName>
</protein>
<dbReference type="InterPro" id="IPR007138">
    <property type="entry name" value="ABM_dom"/>
</dbReference>
<dbReference type="SUPFAM" id="SSF54909">
    <property type="entry name" value="Dimeric alpha+beta barrel"/>
    <property type="match status" value="1"/>
</dbReference>
<dbReference type="EMBL" id="JAWCUI010000006">
    <property type="protein sequence ID" value="KAL1901935.1"/>
    <property type="molecule type" value="Genomic_DNA"/>
</dbReference>
<name>A0ABR3ZPD9_9PEZI</name>
<evidence type="ECO:0000256" key="1">
    <source>
        <dbReference type="SAM" id="MobiDB-lite"/>
    </source>
</evidence>
<dbReference type="Pfam" id="PF03992">
    <property type="entry name" value="ABM"/>
    <property type="match status" value="1"/>
</dbReference>
<gene>
    <name evidence="4" type="ORF">Sste5346_001640</name>
</gene>
<evidence type="ECO:0000313" key="5">
    <source>
        <dbReference type="Proteomes" id="UP001583186"/>
    </source>
</evidence>
<feature type="chain" id="PRO_5046503004" description="ABM domain-containing protein" evidence="2">
    <location>
        <begin position="17"/>
        <end position="244"/>
    </location>
</feature>
<evidence type="ECO:0000259" key="3">
    <source>
        <dbReference type="Pfam" id="PF03992"/>
    </source>
</evidence>
<feature type="region of interest" description="Disordered" evidence="1">
    <location>
        <begin position="163"/>
        <end position="182"/>
    </location>
</feature>
<dbReference type="Proteomes" id="UP001583186">
    <property type="component" value="Unassembled WGS sequence"/>
</dbReference>
<organism evidence="4 5">
    <name type="scientific">Sporothrix stenoceras</name>
    <dbReference type="NCBI Taxonomy" id="5173"/>
    <lineage>
        <taxon>Eukaryota</taxon>
        <taxon>Fungi</taxon>
        <taxon>Dikarya</taxon>
        <taxon>Ascomycota</taxon>
        <taxon>Pezizomycotina</taxon>
        <taxon>Sordariomycetes</taxon>
        <taxon>Sordariomycetidae</taxon>
        <taxon>Ophiostomatales</taxon>
        <taxon>Ophiostomataceae</taxon>
        <taxon>Sporothrix</taxon>
    </lineage>
</organism>
<reference evidence="4 5" key="1">
    <citation type="journal article" date="2024" name="IMA Fungus">
        <title>IMA Genome - F19 : A genome assembly and annotation guide to empower mycologists, including annotated draft genome sequences of Ceratocystis pirilliformis, Diaporthe australafricana, Fusarium ophioides, Paecilomyces lecythidis, and Sporothrix stenoceras.</title>
        <authorList>
            <person name="Aylward J."/>
            <person name="Wilson A.M."/>
            <person name="Visagie C.M."/>
            <person name="Spraker J."/>
            <person name="Barnes I."/>
            <person name="Buitendag C."/>
            <person name="Ceriani C."/>
            <person name="Del Mar Angel L."/>
            <person name="du Plessis D."/>
            <person name="Fuchs T."/>
            <person name="Gasser K."/>
            <person name="Kramer D."/>
            <person name="Li W."/>
            <person name="Munsamy K."/>
            <person name="Piso A."/>
            <person name="Price J.L."/>
            <person name="Sonnekus B."/>
            <person name="Thomas C."/>
            <person name="van der Nest A."/>
            <person name="van Dijk A."/>
            <person name="van Heerden A."/>
            <person name="van Vuuren N."/>
            <person name="Yilmaz N."/>
            <person name="Duong T.A."/>
            <person name="van der Merwe N.A."/>
            <person name="Wingfield M.J."/>
            <person name="Wingfield B.D."/>
        </authorList>
    </citation>
    <scope>NUCLEOTIDE SEQUENCE [LARGE SCALE GENOMIC DNA]</scope>
    <source>
        <strain evidence="4 5">CMW 5346</strain>
    </source>
</reference>
<keyword evidence="2" id="KW-0732">Signal</keyword>
<evidence type="ECO:0000256" key="2">
    <source>
        <dbReference type="SAM" id="SignalP"/>
    </source>
</evidence>
<dbReference type="InterPro" id="IPR011008">
    <property type="entry name" value="Dimeric_a/b-barrel"/>
</dbReference>
<accession>A0ABR3ZPD9</accession>
<feature type="compositionally biased region" description="Basic and acidic residues" evidence="1">
    <location>
        <begin position="163"/>
        <end position="177"/>
    </location>
</feature>
<proteinExistence type="predicted"/>
<comment type="caution">
    <text evidence="4">The sequence shown here is derived from an EMBL/GenBank/DDBJ whole genome shotgun (WGS) entry which is preliminary data.</text>
</comment>
<dbReference type="Gene3D" id="3.30.70.100">
    <property type="match status" value="1"/>
</dbReference>
<sequence length="244" mass="26576">MLGSMILVALLPTLNATYRDKLLETMTNVSHNAFANEPGVHQFALLTPRYNESDNTSLYSIERYTDNAAFQSHLNTSIVTDMFTWINASNIYQAPPTVYQLGPLSSTTENASSTSPSPYEFVHPEVAKAEDPFVVVRQVDYAGGAKAANASLPYWKEVVARARGDSEQSGDDEKDKPGSASTGTLAYGVFGSSDQAGRIFVLAVYVDETAFRQNTAAEGIEEGIEVSQPRFLKLRGGFLYKPPA</sequence>
<feature type="domain" description="ABM" evidence="3">
    <location>
        <begin position="15"/>
        <end position="81"/>
    </location>
</feature>
<evidence type="ECO:0000313" key="4">
    <source>
        <dbReference type="EMBL" id="KAL1901935.1"/>
    </source>
</evidence>
<keyword evidence="5" id="KW-1185">Reference proteome</keyword>
<feature type="signal peptide" evidence="2">
    <location>
        <begin position="1"/>
        <end position="16"/>
    </location>
</feature>